<evidence type="ECO:0000313" key="2">
    <source>
        <dbReference type="EMBL" id="CAL2076971.1"/>
    </source>
</evidence>
<evidence type="ECO:0000259" key="1">
    <source>
        <dbReference type="PROSITE" id="PS50042"/>
    </source>
</evidence>
<dbReference type="EMBL" id="CAXIXY010000003">
    <property type="protein sequence ID" value="CAL2076971.1"/>
    <property type="molecule type" value="Genomic_DNA"/>
</dbReference>
<name>A0ABP1EFD5_9FLAO</name>
<organism evidence="2 3">
    <name type="scientific">Tenacibaculum platacis</name>
    <dbReference type="NCBI Taxonomy" id="3137852"/>
    <lineage>
        <taxon>Bacteria</taxon>
        <taxon>Pseudomonadati</taxon>
        <taxon>Bacteroidota</taxon>
        <taxon>Flavobacteriia</taxon>
        <taxon>Flavobacteriales</taxon>
        <taxon>Flavobacteriaceae</taxon>
        <taxon>Tenacibaculum</taxon>
    </lineage>
</organism>
<dbReference type="PROSITE" id="PS50042">
    <property type="entry name" value="CNMP_BINDING_3"/>
    <property type="match status" value="1"/>
</dbReference>
<accession>A0ABP1EFD5</accession>
<dbReference type="Gene3D" id="2.60.120.10">
    <property type="entry name" value="Jelly Rolls"/>
    <property type="match status" value="1"/>
</dbReference>
<dbReference type="Pfam" id="PF00027">
    <property type="entry name" value="cNMP_binding"/>
    <property type="match status" value="1"/>
</dbReference>
<proteinExistence type="predicted"/>
<dbReference type="InterPro" id="IPR018490">
    <property type="entry name" value="cNMP-bd_dom_sf"/>
</dbReference>
<dbReference type="Proteomes" id="UP001497416">
    <property type="component" value="Unassembled WGS sequence"/>
</dbReference>
<feature type="domain" description="Cyclic nucleotide-binding" evidence="1">
    <location>
        <begin position="1"/>
        <end position="113"/>
    </location>
</feature>
<dbReference type="SUPFAM" id="SSF51206">
    <property type="entry name" value="cAMP-binding domain-like"/>
    <property type="match status" value="1"/>
</dbReference>
<gene>
    <name evidence="2" type="ORF">T190607A01A_10452</name>
</gene>
<dbReference type="InterPro" id="IPR000595">
    <property type="entry name" value="cNMP-bd_dom"/>
</dbReference>
<sequence length="178" mass="21331">MDIISLLIEKIDQQNLWEKEIILKRNEYLKVKGTIDTNLYYVKSGSLRIFLLEEQEEQTIRFGYKNNLIASLDSFLNDQPSDFYIQALKQTTVKQLSKKEYLNFIESSPENKKIWNEILKNFVLQQMERERDILTISPVERYRRVLKRSPQLFQEIPNKYIASYLRMTPETLSRIKKS</sequence>
<evidence type="ECO:0000313" key="3">
    <source>
        <dbReference type="Proteomes" id="UP001497416"/>
    </source>
</evidence>
<reference evidence="2 3" key="1">
    <citation type="submission" date="2024-05" db="EMBL/GenBank/DDBJ databases">
        <authorList>
            <person name="Duchaud E."/>
        </authorList>
    </citation>
    <scope>NUCLEOTIDE SEQUENCE [LARGE SCALE GENOMIC DNA]</scope>
    <source>
        <strain evidence="2">Ena-SAMPLE-TAB-13-05-2024-13:56:06:370-140302</strain>
    </source>
</reference>
<keyword evidence="3" id="KW-1185">Reference proteome</keyword>
<protein>
    <submittedName>
        <fullName evidence="2">Crp/Fnr family transcriptional regulator</fullName>
    </submittedName>
</protein>
<dbReference type="CDD" id="cd00038">
    <property type="entry name" value="CAP_ED"/>
    <property type="match status" value="1"/>
</dbReference>
<dbReference type="InterPro" id="IPR014710">
    <property type="entry name" value="RmlC-like_jellyroll"/>
</dbReference>
<comment type="caution">
    <text evidence="2">The sequence shown here is derived from an EMBL/GenBank/DDBJ whole genome shotgun (WGS) entry which is preliminary data.</text>
</comment>
<dbReference type="RefSeq" id="WP_348710033.1">
    <property type="nucleotide sequence ID" value="NZ_CAXIXY010000003.1"/>
</dbReference>